<name>A0A2L0UZG9_9CAUD</name>
<dbReference type="KEGG" id="vg:40088116"/>
<dbReference type="RefSeq" id="YP_009611778.1">
    <property type="nucleotide sequence ID" value="NC_042013.1"/>
</dbReference>
<dbReference type="Proteomes" id="UP000223025">
    <property type="component" value="Segment"/>
</dbReference>
<evidence type="ECO:0000313" key="2">
    <source>
        <dbReference type="EMBL" id="AUZ94910.1"/>
    </source>
</evidence>
<protein>
    <submittedName>
        <fullName evidence="2">Uncharacterized protein</fullName>
    </submittedName>
</protein>
<evidence type="ECO:0000313" key="3">
    <source>
        <dbReference type="Proteomes" id="UP000223025"/>
    </source>
</evidence>
<organism evidence="2 3">
    <name type="scientific">Agrobacterium phage Atu_ph07</name>
    <dbReference type="NCBI Taxonomy" id="2024264"/>
    <lineage>
        <taxon>Viruses</taxon>
        <taxon>Duplodnaviria</taxon>
        <taxon>Heunggongvirae</taxon>
        <taxon>Uroviricota</taxon>
        <taxon>Caudoviricetes</taxon>
        <taxon>Polybotosvirus</taxon>
        <taxon>Polybotosvirus Atuph07</taxon>
    </lineage>
</organism>
<accession>A0A2L0UZG9</accession>
<sequence>MDGLEKVFVKYDVESIGMPTRSILQRHPIGFSDVPPSCVYTIVITTSRPALGSVIQADLCQHLGMLEKYVKVHSENDPFEVREKFQEETFDIDVKAVEDELEEVLSGFEAKTIGEIPQAFGNEYNQLLLQYLAYQQAKKAEDPNNKATVFAWLNTLKADRATEFVDEFGGTKTVSGSTIDTSKEVKPPFEMAPDGNFDNRQRHVVKTFKDAKDQYIKLVGDR</sequence>
<feature type="region of interest" description="Disordered" evidence="1">
    <location>
        <begin position="176"/>
        <end position="197"/>
    </location>
</feature>
<keyword evidence="3" id="KW-1185">Reference proteome</keyword>
<proteinExistence type="predicted"/>
<reference evidence="2 3" key="1">
    <citation type="submission" date="2017-06" db="EMBL/GenBank/DDBJ databases">
        <authorList>
            <person name="Kim H.J."/>
            <person name="Triplett B.A."/>
        </authorList>
    </citation>
    <scope>NUCLEOTIDE SEQUENCE [LARGE SCALE GENOMIC DNA]</scope>
</reference>
<dbReference type="GeneID" id="40088116"/>
<dbReference type="EMBL" id="MF403008">
    <property type="protein sequence ID" value="AUZ94910.1"/>
    <property type="molecule type" value="Genomic_DNA"/>
</dbReference>
<evidence type="ECO:0000256" key="1">
    <source>
        <dbReference type="SAM" id="MobiDB-lite"/>
    </source>
</evidence>